<dbReference type="Proteomes" id="UP000298030">
    <property type="component" value="Unassembled WGS sequence"/>
</dbReference>
<accession>A0A4Y7TUR9</accession>
<reference evidence="6 7" key="1">
    <citation type="journal article" date="2019" name="Nat. Ecol. Evol.">
        <title>Megaphylogeny resolves global patterns of mushroom evolution.</title>
        <authorList>
            <person name="Varga T."/>
            <person name="Krizsan K."/>
            <person name="Foldi C."/>
            <person name="Dima B."/>
            <person name="Sanchez-Garcia M."/>
            <person name="Sanchez-Ramirez S."/>
            <person name="Szollosi G.J."/>
            <person name="Szarkandi J.G."/>
            <person name="Papp V."/>
            <person name="Albert L."/>
            <person name="Andreopoulos W."/>
            <person name="Angelini C."/>
            <person name="Antonin V."/>
            <person name="Barry K.W."/>
            <person name="Bougher N.L."/>
            <person name="Buchanan P."/>
            <person name="Buyck B."/>
            <person name="Bense V."/>
            <person name="Catcheside P."/>
            <person name="Chovatia M."/>
            <person name="Cooper J."/>
            <person name="Damon W."/>
            <person name="Desjardin D."/>
            <person name="Finy P."/>
            <person name="Geml J."/>
            <person name="Haridas S."/>
            <person name="Hughes K."/>
            <person name="Justo A."/>
            <person name="Karasinski D."/>
            <person name="Kautmanova I."/>
            <person name="Kiss B."/>
            <person name="Kocsube S."/>
            <person name="Kotiranta H."/>
            <person name="LaButti K.M."/>
            <person name="Lechner B.E."/>
            <person name="Liimatainen K."/>
            <person name="Lipzen A."/>
            <person name="Lukacs Z."/>
            <person name="Mihaltcheva S."/>
            <person name="Morgado L.N."/>
            <person name="Niskanen T."/>
            <person name="Noordeloos M.E."/>
            <person name="Ohm R.A."/>
            <person name="Ortiz-Santana B."/>
            <person name="Ovrebo C."/>
            <person name="Racz N."/>
            <person name="Riley R."/>
            <person name="Savchenko A."/>
            <person name="Shiryaev A."/>
            <person name="Soop K."/>
            <person name="Spirin V."/>
            <person name="Szebenyi C."/>
            <person name="Tomsovsky M."/>
            <person name="Tulloss R.E."/>
            <person name="Uehling J."/>
            <person name="Grigoriev I.V."/>
            <person name="Vagvolgyi C."/>
            <person name="Papp T."/>
            <person name="Martin F.M."/>
            <person name="Miettinen O."/>
            <person name="Hibbett D.S."/>
            <person name="Nagy L.G."/>
        </authorList>
    </citation>
    <scope>NUCLEOTIDE SEQUENCE [LARGE SCALE GENOMIC DNA]</scope>
    <source>
        <strain evidence="6 7">FP101781</strain>
    </source>
</reference>
<feature type="transmembrane region" description="Helical" evidence="5">
    <location>
        <begin position="112"/>
        <end position="137"/>
    </location>
</feature>
<dbReference type="Pfam" id="PF06687">
    <property type="entry name" value="SUR7"/>
    <property type="match status" value="1"/>
</dbReference>
<dbReference type="InterPro" id="IPR009571">
    <property type="entry name" value="SUR7/Rim9-like_fungi"/>
</dbReference>
<keyword evidence="2 5" id="KW-0812">Transmembrane</keyword>
<dbReference type="AlphaFoldDB" id="A0A4Y7TUR9"/>
<dbReference type="EMBL" id="QPFP01000004">
    <property type="protein sequence ID" value="TEB37342.1"/>
    <property type="molecule type" value="Genomic_DNA"/>
</dbReference>
<evidence type="ECO:0000256" key="1">
    <source>
        <dbReference type="ARBA" id="ARBA00004141"/>
    </source>
</evidence>
<proteinExistence type="predicted"/>
<feature type="transmembrane region" description="Helical" evidence="5">
    <location>
        <begin position="83"/>
        <end position="105"/>
    </location>
</feature>
<keyword evidence="4 5" id="KW-0472">Membrane</keyword>
<evidence type="ECO:0000256" key="2">
    <source>
        <dbReference type="ARBA" id="ARBA00022692"/>
    </source>
</evidence>
<dbReference type="InterPro" id="IPR051380">
    <property type="entry name" value="pH-response_reg_palI/RIM9"/>
</dbReference>
<keyword evidence="3 5" id="KW-1133">Transmembrane helix</keyword>
<feature type="transmembrane region" description="Helical" evidence="5">
    <location>
        <begin position="157"/>
        <end position="177"/>
    </location>
</feature>
<evidence type="ECO:0000256" key="3">
    <source>
        <dbReference type="ARBA" id="ARBA00022989"/>
    </source>
</evidence>
<evidence type="ECO:0000313" key="7">
    <source>
        <dbReference type="Proteomes" id="UP000298030"/>
    </source>
</evidence>
<dbReference type="OrthoDB" id="2354757at2759"/>
<name>A0A4Y7TUR9_COPMI</name>
<gene>
    <name evidence="6" type="ORF">FA13DRAFT_1809879</name>
</gene>
<evidence type="ECO:0000256" key="5">
    <source>
        <dbReference type="SAM" id="Phobius"/>
    </source>
</evidence>
<evidence type="ECO:0000313" key="6">
    <source>
        <dbReference type="EMBL" id="TEB37342.1"/>
    </source>
</evidence>
<dbReference type="GO" id="GO:0035838">
    <property type="term" value="C:growing cell tip"/>
    <property type="evidence" value="ECO:0007669"/>
    <property type="project" value="TreeGrafter"/>
</dbReference>
<evidence type="ECO:0000256" key="4">
    <source>
        <dbReference type="ARBA" id="ARBA00023136"/>
    </source>
</evidence>
<comment type="subcellular location">
    <subcellularLocation>
        <location evidence="1">Membrane</location>
        <topology evidence="1">Multi-pass membrane protein</topology>
    </subcellularLocation>
</comment>
<sequence>MVQIAGAALPGVVLCFSAMVLLLFVSVSEPTWDKVSFLNVRMDNGTTHYGCFGYTNHDVGIGYFFSNDRLNSRILHNLTKTLILHPIACGLAGIALAFGIFGAAFHRIGTIVMALIAGLAFLTCFVAWVIDMILFGIARQRYRDEGTWAQYGNATWLTLGALVALLLAFVTSVFAAFGRYRKRRTAEASTSNAPY</sequence>
<dbReference type="GO" id="GO:0032153">
    <property type="term" value="C:cell division site"/>
    <property type="evidence" value="ECO:0007669"/>
    <property type="project" value="TreeGrafter"/>
</dbReference>
<protein>
    <submittedName>
        <fullName evidence="6">Pali-domain-containing protein</fullName>
    </submittedName>
</protein>
<dbReference type="GO" id="GO:0005886">
    <property type="term" value="C:plasma membrane"/>
    <property type="evidence" value="ECO:0007669"/>
    <property type="project" value="InterPro"/>
</dbReference>
<comment type="caution">
    <text evidence="6">The sequence shown here is derived from an EMBL/GenBank/DDBJ whole genome shotgun (WGS) entry which is preliminary data.</text>
</comment>
<keyword evidence="7" id="KW-1185">Reference proteome</keyword>
<dbReference type="PANTHER" id="PTHR28013:SF3">
    <property type="entry name" value="PROTEIN DCV1-RELATED"/>
    <property type="match status" value="1"/>
</dbReference>
<dbReference type="PANTHER" id="PTHR28013">
    <property type="entry name" value="PROTEIN DCV1-RELATED"/>
    <property type="match status" value="1"/>
</dbReference>
<organism evidence="6 7">
    <name type="scientific">Coprinellus micaceus</name>
    <name type="common">Glistening ink-cap mushroom</name>
    <name type="synonym">Coprinus micaceus</name>
    <dbReference type="NCBI Taxonomy" id="71717"/>
    <lineage>
        <taxon>Eukaryota</taxon>
        <taxon>Fungi</taxon>
        <taxon>Dikarya</taxon>
        <taxon>Basidiomycota</taxon>
        <taxon>Agaricomycotina</taxon>
        <taxon>Agaricomycetes</taxon>
        <taxon>Agaricomycetidae</taxon>
        <taxon>Agaricales</taxon>
        <taxon>Agaricineae</taxon>
        <taxon>Psathyrellaceae</taxon>
        <taxon>Coprinellus</taxon>
    </lineage>
</organism>
<feature type="transmembrane region" description="Helical" evidence="5">
    <location>
        <begin position="7"/>
        <end position="27"/>
    </location>
</feature>